<organism evidence="1 2">
    <name type="scientific">Atta colombica</name>
    <dbReference type="NCBI Taxonomy" id="520822"/>
    <lineage>
        <taxon>Eukaryota</taxon>
        <taxon>Metazoa</taxon>
        <taxon>Ecdysozoa</taxon>
        <taxon>Arthropoda</taxon>
        <taxon>Hexapoda</taxon>
        <taxon>Insecta</taxon>
        <taxon>Pterygota</taxon>
        <taxon>Neoptera</taxon>
        <taxon>Endopterygota</taxon>
        <taxon>Hymenoptera</taxon>
        <taxon>Apocrita</taxon>
        <taxon>Aculeata</taxon>
        <taxon>Formicoidea</taxon>
        <taxon>Formicidae</taxon>
        <taxon>Myrmicinae</taxon>
        <taxon>Atta</taxon>
    </lineage>
</organism>
<dbReference type="AlphaFoldDB" id="A0A151HYY0"/>
<dbReference type="EMBL" id="KQ976714">
    <property type="protein sequence ID" value="KYM76929.1"/>
    <property type="molecule type" value="Genomic_DNA"/>
</dbReference>
<keyword evidence="2" id="KW-1185">Reference proteome</keyword>
<reference evidence="1 2" key="1">
    <citation type="submission" date="2015-09" db="EMBL/GenBank/DDBJ databases">
        <title>Atta colombica WGS genome.</title>
        <authorList>
            <person name="Nygaard S."/>
            <person name="Hu H."/>
            <person name="Boomsma J."/>
            <person name="Zhang G."/>
        </authorList>
    </citation>
    <scope>NUCLEOTIDE SEQUENCE [LARGE SCALE GENOMIC DNA]</scope>
    <source>
        <strain evidence="1">Treedump-2</strain>
        <tissue evidence="1">Whole body</tissue>
    </source>
</reference>
<gene>
    <name evidence="1" type="ORF">ALC53_12621</name>
</gene>
<evidence type="ECO:0000313" key="2">
    <source>
        <dbReference type="Proteomes" id="UP000078540"/>
    </source>
</evidence>
<accession>A0A151HYY0</accession>
<dbReference type="Proteomes" id="UP000078540">
    <property type="component" value="Unassembled WGS sequence"/>
</dbReference>
<protein>
    <submittedName>
        <fullName evidence="1">Uncharacterized protein</fullName>
    </submittedName>
</protein>
<proteinExistence type="predicted"/>
<evidence type="ECO:0000313" key="1">
    <source>
        <dbReference type="EMBL" id="KYM76929.1"/>
    </source>
</evidence>
<sequence length="45" mass="5177">MSSNAGIRIVALYIEAESVKQFPGFENLPRSFWHELSSPFTEVYK</sequence>
<name>A0A151HYY0_9HYME</name>